<evidence type="ECO:0000313" key="2">
    <source>
        <dbReference type="EMBL" id="AUR52540.1"/>
    </source>
</evidence>
<reference evidence="3" key="1">
    <citation type="submission" date="2017-11" db="EMBL/GenBank/DDBJ databases">
        <authorList>
            <person name="Chan K.G."/>
            <person name="Lee L.S."/>
        </authorList>
    </citation>
    <scope>NUCLEOTIDE SEQUENCE [LARGE SCALE GENOMIC DNA]</scope>
    <source>
        <strain evidence="3">DSM 100970</strain>
    </source>
</reference>
<keyword evidence="3" id="KW-1185">Reference proteome</keyword>
<dbReference type="InterPro" id="IPR023393">
    <property type="entry name" value="START-like_dom_sf"/>
</dbReference>
<dbReference type="AlphaFoldDB" id="A0A2I7N7X6"/>
<proteinExistence type="predicted"/>
<feature type="domain" description="PH" evidence="1">
    <location>
        <begin position="1"/>
        <end position="42"/>
    </location>
</feature>
<dbReference type="InterPro" id="IPR001849">
    <property type="entry name" value="PH_domain"/>
</dbReference>
<gene>
    <name evidence="2" type="ORF">CUN60_09595</name>
</gene>
<dbReference type="RefSeq" id="WP_102951829.1">
    <property type="nucleotide sequence ID" value="NZ_CP024847.1"/>
</dbReference>
<accession>A0A2I7N7X6</accession>
<dbReference type="OrthoDB" id="6388102at2"/>
<name>A0A2I7N7X6_9NEIS</name>
<evidence type="ECO:0000313" key="3">
    <source>
        <dbReference type="Proteomes" id="UP000236655"/>
    </source>
</evidence>
<dbReference type="EMBL" id="CP024847">
    <property type="protein sequence ID" value="AUR52540.1"/>
    <property type="molecule type" value="Genomic_DNA"/>
</dbReference>
<protein>
    <submittedName>
        <fullName evidence="2">Tungsten formylmethanofuran dehydrogenase</fullName>
    </submittedName>
</protein>
<organism evidence="2 3">
    <name type="scientific">Aquella oligotrophica</name>
    <dbReference type="NCBI Taxonomy" id="2067065"/>
    <lineage>
        <taxon>Bacteria</taxon>
        <taxon>Pseudomonadati</taxon>
        <taxon>Pseudomonadota</taxon>
        <taxon>Betaproteobacteria</taxon>
        <taxon>Neisseriales</taxon>
        <taxon>Neisseriaceae</taxon>
        <taxon>Aquella</taxon>
    </lineage>
</organism>
<dbReference type="SUPFAM" id="SSF55961">
    <property type="entry name" value="Bet v1-like"/>
    <property type="match status" value="1"/>
</dbReference>
<dbReference type="PROSITE" id="PS50003">
    <property type="entry name" value="PH_DOMAIN"/>
    <property type="match status" value="1"/>
</dbReference>
<dbReference type="Gene3D" id="3.30.530.20">
    <property type="match status" value="1"/>
</dbReference>
<dbReference type="KEGG" id="nba:CUN60_09595"/>
<sequence length="154" mass="17395">MQKLQFKIEINAPVARVYNLMLGLDNKQSYEEWTAAFNPTSTYEGSWLKGSKILFIGTAKDGKRGGMIAEIAENIPNQFVSIHHRGILDGDQEITEGEAVELWASGFENYTFEELDSISLLTIDVDIPEEYLDYMNGVWPKALARLKELAENMS</sequence>
<dbReference type="Proteomes" id="UP000236655">
    <property type="component" value="Chromosome"/>
</dbReference>
<evidence type="ECO:0000259" key="1">
    <source>
        <dbReference type="PROSITE" id="PS50003"/>
    </source>
</evidence>
<dbReference type="CDD" id="cd07814">
    <property type="entry name" value="SRPBCC_CalC_Aha1-like"/>
    <property type="match status" value="1"/>
</dbReference>